<dbReference type="AlphaFoldDB" id="A0A183BN52"/>
<dbReference type="InterPro" id="IPR013320">
    <property type="entry name" value="ConA-like_dom_sf"/>
</dbReference>
<dbReference type="CDD" id="cd12885">
    <property type="entry name" value="SPRY_RanBP_like"/>
    <property type="match status" value="1"/>
</dbReference>
<dbReference type="FunFam" id="2.60.40.10:FF:000107">
    <property type="entry name" value="Myosin, light chain kinase a"/>
    <property type="match status" value="2"/>
</dbReference>
<dbReference type="Pfam" id="PF00622">
    <property type="entry name" value="SPRY"/>
    <property type="match status" value="1"/>
</dbReference>
<dbReference type="SUPFAM" id="SSF49899">
    <property type="entry name" value="Concanavalin A-like lectins/glucanases"/>
    <property type="match status" value="1"/>
</dbReference>
<proteinExistence type="inferred from homology"/>
<dbReference type="InterPro" id="IPR013098">
    <property type="entry name" value="Ig_I-set"/>
</dbReference>
<evidence type="ECO:0000256" key="1">
    <source>
        <dbReference type="ARBA" id="ARBA00007591"/>
    </source>
</evidence>
<dbReference type="InterPro" id="IPR043136">
    <property type="entry name" value="B30.2/SPRY_sf"/>
</dbReference>
<dbReference type="Gene3D" id="2.60.40.10">
    <property type="entry name" value="Immunoglobulins"/>
    <property type="match status" value="3"/>
</dbReference>
<reference evidence="6" key="3">
    <citation type="submission" date="2016-06" db="UniProtKB">
        <authorList>
            <consortium name="WormBaseParasite"/>
        </authorList>
    </citation>
    <scope>IDENTIFICATION</scope>
</reference>
<reference evidence="5" key="2">
    <citation type="submission" date="2014-05" db="EMBL/GenBank/DDBJ databases">
        <title>The genome and life-stage specific transcriptomes of Globodera pallida elucidate key aspects of plant parasitism by a cyst nematode.</title>
        <authorList>
            <person name="Cotton J.A."/>
            <person name="Lilley C.J."/>
            <person name="Jones L.M."/>
            <person name="Kikuchi T."/>
            <person name="Reid A.J."/>
            <person name="Thorpe P."/>
            <person name="Tsai I.J."/>
            <person name="Beasley H."/>
            <person name="Blok V."/>
            <person name="Cock P.J.A."/>
            <person name="Van den Akker S.E."/>
            <person name="Holroyd N."/>
            <person name="Hunt M."/>
            <person name="Mantelin S."/>
            <person name="Naghra H."/>
            <person name="Pain A."/>
            <person name="Palomares-Rius J.E."/>
            <person name="Zarowiecki M."/>
            <person name="Berriman M."/>
            <person name="Jones J.T."/>
            <person name="Urwin P.E."/>
        </authorList>
    </citation>
    <scope>NUCLEOTIDE SEQUENCE [LARGE SCALE GENOMIC DNA]</scope>
    <source>
        <strain evidence="5">Lindley</strain>
    </source>
</reference>
<dbReference type="SMART" id="SM00449">
    <property type="entry name" value="SPRY"/>
    <property type="match status" value="1"/>
</dbReference>
<dbReference type="InterPro" id="IPR007110">
    <property type="entry name" value="Ig-like_dom"/>
</dbReference>
<evidence type="ECO:0000259" key="3">
    <source>
        <dbReference type="PROSITE" id="PS50188"/>
    </source>
</evidence>
<dbReference type="InterPro" id="IPR036179">
    <property type="entry name" value="Ig-like_dom_sf"/>
</dbReference>
<organism evidence="5 6">
    <name type="scientific">Globodera pallida</name>
    <name type="common">Potato cyst nematode worm</name>
    <name type="synonym">Heterodera pallida</name>
    <dbReference type="NCBI Taxonomy" id="36090"/>
    <lineage>
        <taxon>Eukaryota</taxon>
        <taxon>Metazoa</taxon>
        <taxon>Ecdysozoa</taxon>
        <taxon>Nematoda</taxon>
        <taxon>Chromadorea</taxon>
        <taxon>Rhabditida</taxon>
        <taxon>Tylenchina</taxon>
        <taxon>Tylenchomorpha</taxon>
        <taxon>Tylenchoidea</taxon>
        <taxon>Heteroderidae</taxon>
        <taxon>Heteroderinae</taxon>
        <taxon>Globodera</taxon>
    </lineage>
</organism>
<sequence length="549" mass="61073">MDEAEQPGMEVNLQNEITSPQHGFGTMQESSGAKLCLKVSGYPPPDIKWYVNGVLLEKDERHAIYANNGLFGLTIDPVKVEDAGAYTCMATNKYGQTSTSALFQVQKLEKEDAAPFFVKSLADQIDCKENDVIRFDCEVDGWPEPKLVWLVNDEPLLPSDNFLTQYDGKNAKLEIRNAQPNYSGKYTVRISNEHGDKMSSSMLTVAADPDKIHVAPVFEDMIENVECYERDTVKFKAVLKGDPVPLVTWHIDGVALIESKKIHCTNEDGGIYLLTIKDVSRQLGGIVMCQGTNQAGYASCEARLIVRVPQIPQFERAMKDRVLTEGGAVMFELDVVHPEKVQLEEHRKLIADYRVLEGKFVKMEALVAVLGIGLTTQNQWDESGSNVGIEISERLIARHRGEYVECCSVFAIGHIPKQSAGIFYFEVKMLEKKGRIHIGLAPITMRVDSEVGNEGSFGYQCNGTFSGHDEIEGCSRKGPKFEKLDVIGCGLNLATRKIMYTKNGKRLETSDSLIVPAGELFPCVTLFEPGDKIEANFGPNFEYAIDWTM</sequence>
<dbReference type="Pfam" id="PF07679">
    <property type="entry name" value="I-set"/>
    <property type="match status" value="3"/>
</dbReference>
<dbReference type="CDD" id="cd00096">
    <property type="entry name" value="Ig"/>
    <property type="match status" value="1"/>
</dbReference>
<keyword evidence="2" id="KW-0393">Immunoglobulin domain</keyword>
<dbReference type="InterPro" id="IPR044736">
    <property type="entry name" value="Gid1/RanBPM/SPLA_SPRY"/>
</dbReference>
<dbReference type="PROSITE" id="PS50188">
    <property type="entry name" value="B302_SPRY"/>
    <property type="match status" value="1"/>
</dbReference>
<keyword evidence="5" id="KW-1185">Reference proteome</keyword>
<name>A0A183BN52_GLOPA</name>
<dbReference type="InterPro" id="IPR003599">
    <property type="entry name" value="Ig_sub"/>
</dbReference>
<dbReference type="SMART" id="SM00409">
    <property type="entry name" value="IG"/>
    <property type="match status" value="3"/>
</dbReference>
<dbReference type="WBParaSite" id="GPLIN_000203800">
    <property type="protein sequence ID" value="GPLIN_000203800"/>
    <property type="gene ID" value="GPLIN_000203800"/>
</dbReference>
<feature type="domain" description="Ig-like" evidence="4">
    <location>
        <begin position="36"/>
        <end position="104"/>
    </location>
</feature>
<dbReference type="PANTHER" id="PTHR47633">
    <property type="entry name" value="IMMUNOGLOBULIN"/>
    <property type="match status" value="1"/>
</dbReference>
<evidence type="ECO:0000313" key="5">
    <source>
        <dbReference type="Proteomes" id="UP000050741"/>
    </source>
</evidence>
<evidence type="ECO:0000259" key="4">
    <source>
        <dbReference type="PROSITE" id="PS50835"/>
    </source>
</evidence>
<dbReference type="InterPro" id="IPR003598">
    <property type="entry name" value="Ig_sub2"/>
</dbReference>
<dbReference type="InterPro" id="IPR001870">
    <property type="entry name" value="B30.2/SPRY"/>
</dbReference>
<dbReference type="PANTHER" id="PTHR47633:SF4">
    <property type="entry name" value="MYOPALLADIN ISOFORM X1"/>
    <property type="match status" value="1"/>
</dbReference>
<dbReference type="InterPro" id="IPR013783">
    <property type="entry name" value="Ig-like_fold"/>
</dbReference>
<dbReference type="Proteomes" id="UP000050741">
    <property type="component" value="Unassembled WGS sequence"/>
</dbReference>
<feature type="domain" description="B30.2/SPRY" evidence="3">
    <location>
        <begin position="348"/>
        <end position="542"/>
    </location>
</feature>
<dbReference type="FunFam" id="2.60.40.10:FF:001436">
    <property type="entry name" value="Muscle M-line assembly protein unc-89"/>
    <property type="match status" value="1"/>
</dbReference>
<evidence type="ECO:0000256" key="2">
    <source>
        <dbReference type="ARBA" id="ARBA00023319"/>
    </source>
</evidence>
<dbReference type="Gene3D" id="2.60.120.920">
    <property type="match status" value="1"/>
</dbReference>
<accession>A0A183BN52</accession>
<protein>
    <submittedName>
        <fullName evidence="6">Ig-like domain-containing protein</fullName>
    </submittedName>
</protein>
<comment type="similarity">
    <text evidence="1">Belongs to the immunoglobulin superfamily. BTN/MOG family.</text>
</comment>
<evidence type="ECO:0000313" key="6">
    <source>
        <dbReference type="WBParaSite" id="GPLIN_000203800"/>
    </source>
</evidence>
<dbReference type="SMART" id="SM00408">
    <property type="entry name" value="IGc2"/>
    <property type="match status" value="2"/>
</dbReference>
<dbReference type="PROSITE" id="PS50835">
    <property type="entry name" value="IG_LIKE"/>
    <property type="match status" value="2"/>
</dbReference>
<dbReference type="InterPro" id="IPR003877">
    <property type="entry name" value="SPRY_dom"/>
</dbReference>
<dbReference type="SUPFAM" id="SSF48726">
    <property type="entry name" value="Immunoglobulin"/>
    <property type="match status" value="3"/>
</dbReference>
<feature type="domain" description="Ig-like" evidence="4">
    <location>
        <begin position="115"/>
        <end position="204"/>
    </location>
</feature>
<reference evidence="5" key="1">
    <citation type="submission" date="2013-12" db="EMBL/GenBank/DDBJ databases">
        <authorList>
            <person name="Aslett M."/>
        </authorList>
    </citation>
    <scope>NUCLEOTIDE SEQUENCE [LARGE SCALE GENOMIC DNA]</scope>
    <source>
        <strain evidence="5">Lindley</strain>
    </source>
</reference>